<evidence type="ECO:0000313" key="1">
    <source>
        <dbReference type="EMBL" id="TBU58272.1"/>
    </source>
</evidence>
<keyword evidence="2" id="KW-1185">Reference proteome</keyword>
<accession>A0A4Q9PUM2</accession>
<dbReference type="AlphaFoldDB" id="A0A4Q9PUM2"/>
<dbReference type="EMBL" id="ML145126">
    <property type="protein sequence ID" value="TBU58272.1"/>
    <property type="molecule type" value="Genomic_DNA"/>
</dbReference>
<proteinExistence type="predicted"/>
<organism evidence="1 2">
    <name type="scientific">Dichomitus squalens</name>
    <dbReference type="NCBI Taxonomy" id="114155"/>
    <lineage>
        <taxon>Eukaryota</taxon>
        <taxon>Fungi</taxon>
        <taxon>Dikarya</taxon>
        <taxon>Basidiomycota</taxon>
        <taxon>Agaricomycotina</taxon>
        <taxon>Agaricomycetes</taxon>
        <taxon>Polyporales</taxon>
        <taxon>Polyporaceae</taxon>
        <taxon>Dichomitus</taxon>
    </lineage>
</organism>
<name>A0A4Q9PUM2_9APHY</name>
<sequence length="135" mass="15154">MTESAMRGEGSVARLTPLPMRTEAPTQRSRRAPINLIPFVGADVSHPDASCASSPRSRPLRAPTVLLIHLVWASFASVDGSRRKGEPQLYNSLRLDDRTSIWDWQAWECLAVRPRAASFNKIKKFLRMPVMAVRL</sequence>
<dbReference type="Proteomes" id="UP000292082">
    <property type="component" value="Unassembled WGS sequence"/>
</dbReference>
<evidence type="ECO:0000313" key="2">
    <source>
        <dbReference type="Proteomes" id="UP000292082"/>
    </source>
</evidence>
<reference evidence="1 2" key="1">
    <citation type="submission" date="2019-01" db="EMBL/GenBank/DDBJ databases">
        <title>Draft genome sequences of three monokaryotic isolates of the white-rot basidiomycete fungus Dichomitus squalens.</title>
        <authorList>
            <consortium name="DOE Joint Genome Institute"/>
            <person name="Lopez S.C."/>
            <person name="Andreopoulos B."/>
            <person name="Pangilinan J."/>
            <person name="Lipzen A."/>
            <person name="Riley R."/>
            <person name="Ahrendt S."/>
            <person name="Ng V."/>
            <person name="Barry K."/>
            <person name="Daum C."/>
            <person name="Grigoriev I.V."/>
            <person name="Hilden K.S."/>
            <person name="Makela M.R."/>
            <person name="de Vries R.P."/>
        </authorList>
    </citation>
    <scope>NUCLEOTIDE SEQUENCE [LARGE SCALE GENOMIC DNA]</scope>
    <source>
        <strain evidence="1 2">CBS 464.89</strain>
    </source>
</reference>
<protein>
    <submittedName>
        <fullName evidence="1">Uncharacterized protein</fullName>
    </submittedName>
</protein>
<gene>
    <name evidence="1" type="ORF">BD310DRAFT_927333</name>
</gene>
<feature type="non-terminal residue" evidence="1">
    <location>
        <position position="135"/>
    </location>
</feature>